<dbReference type="EMBL" id="JACRWG010000043">
    <property type="protein sequence ID" value="MBC6010478.1"/>
    <property type="molecule type" value="Genomic_DNA"/>
</dbReference>
<keyword evidence="1" id="KW-0418">Kinase</keyword>
<reference evidence="1 2" key="1">
    <citation type="submission" date="2020-08" db="EMBL/GenBank/DDBJ databases">
        <authorList>
            <person name="Liu C."/>
            <person name="Sun Q."/>
        </authorList>
    </citation>
    <scope>NUCLEOTIDE SEQUENCE [LARGE SCALE GENOMIC DNA]</scope>
    <source>
        <strain evidence="1 2">NSJ-22</strain>
    </source>
</reference>
<dbReference type="InterPro" id="IPR027417">
    <property type="entry name" value="P-loop_NTPase"/>
</dbReference>
<dbReference type="Pfam" id="PF13189">
    <property type="entry name" value="Cytidylate_kin2"/>
    <property type="match status" value="1"/>
</dbReference>
<name>A0ABR7KCN6_9FIRM</name>
<dbReference type="RefSeq" id="WP_187012665.1">
    <property type="nucleotide sequence ID" value="NZ_JACRWG010000043.1"/>
</dbReference>
<comment type="caution">
    <text evidence="1">The sequence shown here is derived from an EMBL/GenBank/DDBJ whole genome shotgun (WGS) entry which is preliminary data.</text>
</comment>
<sequence>MKKYILMDSEYCSMGRWISVIVGKKLGMKLYEGKDLVKLADEEWLTEDYLKDFDNRIADMSLEEVKASDEIKKIHQALSKAILKAVENGPCIIHERAAGDVLKGHADCLKVLLYNTSMEHRIPRAIADKTYDLEGLEHDELVNFIHREDHKRKVYRDAISHHLWGEKESYDICLDSDVLSREKCAEILIEAASDCKLDLEECAQIIKSSFDWTR</sequence>
<protein>
    <submittedName>
        <fullName evidence="1">Cytidylate kinase family protein</fullName>
    </submittedName>
</protein>
<gene>
    <name evidence="1" type="ORF">H8909_09530</name>
</gene>
<evidence type="ECO:0000313" key="1">
    <source>
        <dbReference type="EMBL" id="MBC6010478.1"/>
    </source>
</evidence>
<dbReference type="Gene3D" id="3.40.50.300">
    <property type="entry name" value="P-loop containing nucleotide triphosphate hydrolases"/>
    <property type="match status" value="1"/>
</dbReference>
<organism evidence="1 2">
    <name type="scientific">Catenibacterium faecis</name>
    <dbReference type="NCBI Taxonomy" id="2764323"/>
    <lineage>
        <taxon>Bacteria</taxon>
        <taxon>Bacillati</taxon>
        <taxon>Bacillota</taxon>
        <taxon>Erysipelotrichia</taxon>
        <taxon>Erysipelotrichales</taxon>
        <taxon>Coprobacillaceae</taxon>
        <taxon>Catenibacterium</taxon>
    </lineage>
</organism>
<accession>A0ABR7KCN6</accession>
<proteinExistence type="predicted"/>
<keyword evidence="2" id="KW-1185">Reference proteome</keyword>
<dbReference type="Proteomes" id="UP000603474">
    <property type="component" value="Unassembled WGS sequence"/>
</dbReference>
<evidence type="ECO:0000313" key="2">
    <source>
        <dbReference type="Proteomes" id="UP000603474"/>
    </source>
</evidence>
<keyword evidence="1" id="KW-0808">Transferase</keyword>
<dbReference type="GO" id="GO:0016301">
    <property type="term" value="F:kinase activity"/>
    <property type="evidence" value="ECO:0007669"/>
    <property type="project" value="UniProtKB-KW"/>
</dbReference>